<dbReference type="PROSITE" id="PS00061">
    <property type="entry name" value="ADH_SHORT"/>
    <property type="match status" value="1"/>
</dbReference>
<evidence type="ECO:0000256" key="2">
    <source>
        <dbReference type="ARBA" id="ARBA00022857"/>
    </source>
</evidence>
<dbReference type="InterPro" id="IPR020904">
    <property type="entry name" value="Sc_DH/Rdtase_CS"/>
</dbReference>
<dbReference type="FunFam" id="3.40.50.720:FF:000084">
    <property type="entry name" value="Short-chain dehydrogenase reductase"/>
    <property type="match status" value="1"/>
</dbReference>
<dbReference type="InterPro" id="IPR002347">
    <property type="entry name" value="SDR_fam"/>
</dbReference>
<dbReference type="Pfam" id="PF13561">
    <property type="entry name" value="adh_short_C2"/>
    <property type="match status" value="1"/>
</dbReference>
<dbReference type="GO" id="GO:0006633">
    <property type="term" value="P:fatty acid biosynthetic process"/>
    <property type="evidence" value="ECO:0007669"/>
    <property type="project" value="TreeGrafter"/>
</dbReference>
<proteinExistence type="inferred from homology"/>
<dbReference type="STRING" id="205917.A0A4Y9Y490"/>
<dbReference type="PANTHER" id="PTHR42760:SF121">
    <property type="entry name" value="3-OXOACYL-(ACYL-CARRIER-PROTEIN) REDUCTASE"/>
    <property type="match status" value="1"/>
</dbReference>
<gene>
    <name evidence="3" type="ORF">EVG20_g8940</name>
</gene>
<dbReference type="PRINTS" id="PR00080">
    <property type="entry name" value="SDRFAMILY"/>
</dbReference>
<accession>A0A4Y9Y490</accession>
<dbReference type="Gene3D" id="3.40.50.720">
    <property type="entry name" value="NAD(P)-binding Rossmann-like Domain"/>
    <property type="match status" value="1"/>
</dbReference>
<comment type="caution">
    <text evidence="3">The sequence shown here is derived from an EMBL/GenBank/DDBJ whole genome shotgun (WGS) entry which is preliminary data.</text>
</comment>
<dbReference type="AlphaFoldDB" id="A0A4Y9Y490"/>
<evidence type="ECO:0000313" key="3">
    <source>
        <dbReference type="EMBL" id="TFY56397.1"/>
    </source>
</evidence>
<dbReference type="GO" id="GO:0016616">
    <property type="term" value="F:oxidoreductase activity, acting on the CH-OH group of donors, NAD or NADP as acceptor"/>
    <property type="evidence" value="ECO:0007669"/>
    <property type="project" value="TreeGrafter"/>
</dbReference>
<sequence>MLSTQRIPNLLSRCGHAFAEGVAWSDPSCSSPDRRYMFFIGHGSSSRGGISAIRHRTLIIMSNHVALVTGAAQGMGRAIALQLANDGFDVAVNDVPSKTGPLEALTKEIDNIGRTSLVVAGDVTSEVQVKGMVDDVVAKLGSLDVMVANAGIFQKSTLLDSPLEEFDQTVGVNAKGPLLCYKYAAKQMISQGRGGRLIGAASAASKRPYPGGLSYVMSKFAMRGLTQTAAVELGEHNITVNAYAPGFILTPMLEMYDADSAKEQGHAPGEFIERGANALPLKRVGTVQDVAKLVSFLASDKASYITGQTYSIDGGLVPS</sequence>
<organism evidence="3 4">
    <name type="scientific">Dentipellis fragilis</name>
    <dbReference type="NCBI Taxonomy" id="205917"/>
    <lineage>
        <taxon>Eukaryota</taxon>
        <taxon>Fungi</taxon>
        <taxon>Dikarya</taxon>
        <taxon>Basidiomycota</taxon>
        <taxon>Agaricomycotina</taxon>
        <taxon>Agaricomycetes</taxon>
        <taxon>Russulales</taxon>
        <taxon>Hericiaceae</taxon>
        <taxon>Dentipellis</taxon>
    </lineage>
</organism>
<dbReference type="SUPFAM" id="SSF51735">
    <property type="entry name" value="NAD(P)-binding Rossmann-fold domains"/>
    <property type="match status" value="1"/>
</dbReference>
<dbReference type="InterPro" id="IPR036291">
    <property type="entry name" value="NAD(P)-bd_dom_sf"/>
</dbReference>
<keyword evidence="2" id="KW-0521">NADP</keyword>
<comment type="similarity">
    <text evidence="1">Belongs to the short-chain dehydrogenases/reductases (SDR) family.</text>
</comment>
<dbReference type="EMBL" id="SEOQ01000832">
    <property type="protein sequence ID" value="TFY56397.1"/>
    <property type="molecule type" value="Genomic_DNA"/>
</dbReference>
<protein>
    <submittedName>
        <fullName evidence="3">Uncharacterized protein</fullName>
    </submittedName>
</protein>
<evidence type="ECO:0000256" key="1">
    <source>
        <dbReference type="ARBA" id="ARBA00006484"/>
    </source>
</evidence>
<keyword evidence="4" id="KW-1185">Reference proteome</keyword>
<dbReference type="Proteomes" id="UP000298327">
    <property type="component" value="Unassembled WGS sequence"/>
</dbReference>
<reference evidence="3 4" key="1">
    <citation type="submission" date="2019-02" db="EMBL/GenBank/DDBJ databases">
        <title>Genome sequencing of the rare red list fungi Dentipellis fragilis.</title>
        <authorList>
            <person name="Buettner E."/>
            <person name="Kellner H."/>
        </authorList>
    </citation>
    <scope>NUCLEOTIDE SEQUENCE [LARGE SCALE GENOMIC DNA]</scope>
    <source>
        <strain evidence="3 4">DSM 105465</strain>
    </source>
</reference>
<dbReference type="PANTHER" id="PTHR42760">
    <property type="entry name" value="SHORT-CHAIN DEHYDROGENASES/REDUCTASES FAMILY MEMBER"/>
    <property type="match status" value="1"/>
</dbReference>
<dbReference type="GO" id="GO:0048038">
    <property type="term" value="F:quinone binding"/>
    <property type="evidence" value="ECO:0007669"/>
    <property type="project" value="TreeGrafter"/>
</dbReference>
<name>A0A4Y9Y490_9AGAM</name>
<evidence type="ECO:0000313" key="4">
    <source>
        <dbReference type="Proteomes" id="UP000298327"/>
    </source>
</evidence>
<dbReference type="PRINTS" id="PR00081">
    <property type="entry name" value="GDHRDH"/>
</dbReference>
<dbReference type="OrthoDB" id="498125at2759"/>